<protein>
    <submittedName>
        <fullName evidence="3">Protein regulator of cytokinesis 1</fullName>
    </submittedName>
</protein>
<dbReference type="GO" id="GO:1990023">
    <property type="term" value="C:mitotic spindle midzone"/>
    <property type="evidence" value="ECO:0007669"/>
    <property type="project" value="TreeGrafter"/>
</dbReference>
<comment type="caution">
    <text evidence="3">The sequence shown here is derived from an EMBL/GenBank/DDBJ whole genome shotgun (WGS) entry which is preliminary data.</text>
</comment>
<dbReference type="Gene3D" id="1.20.58.1520">
    <property type="match status" value="1"/>
</dbReference>
<feature type="coiled-coil region" evidence="1">
    <location>
        <begin position="224"/>
        <end position="251"/>
    </location>
</feature>
<gene>
    <name evidence="3" type="primary">PRC1</name>
    <name evidence="3" type="ORF">CDAR_225851</name>
</gene>
<dbReference type="PANTHER" id="PTHR19321">
    <property type="entry name" value="PROTEIN REGULATOR OF CYTOKINESIS 1 PRC1-RELATED"/>
    <property type="match status" value="1"/>
</dbReference>
<feature type="compositionally biased region" description="Polar residues" evidence="2">
    <location>
        <begin position="545"/>
        <end position="561"/>
    </location>
</feature>
<keyword evidence="1" id="KW-0175">Coiled coil</keyword>
<dbReference type="PANTHER" id="PTHR19321:SF41">
    <property type="entry name" value="FASCETTO-RELATED"/>
    <property type="match status" value="1"/>
</dbReference>
<reference evidence="3 4" key="1">
    <citation type="submission" date="2021-06" db="EMBL/GenBank/DDBJ databases">
        <title>Caerostris darwini draft genome.</title>
        <authorList>
            <person name="Kono N."/>
            <person name="Arakawa K."/>
        </authorList>
    </citation>
    <scope>NUCLEOTIDE SEQUENCE [LARGE SCALE GENOMIC DNA]</scope>
</reference>
<dbReference type="InterPro" id="IPR007145">
    <property type="entry name" value="MAP65_Ase1_PRC1"/>
</dbReference>
<accession>A0AAV4M3N0</accession>
<dbReference type="AlphaFoldDB" id="A0AAV4M3N0"/>
<proteinExistence type="predicted"/>
<dbReference type="GO" id="GO:0005737">
    <property type="term" value="C:cytoplasm"/>
    <property type="evidence" value="ECO:0007669"/>
    <property type="project" value="TreeGrafter"/>
</dbReference>
<evidence type="ECO:0000313" key="3">
    <source>
        <dbReference type="EMBL" id="GIX66681.1"/>
    </source>
</evidence>
<evidence type="ECO:0000256" key="1">
    <source>
        <dbReference type="SAM" id="Coils"/>
    </source>
</evidence>
<dbReference type="EMBL" id="BPLQ01000008">
    <property type="protein sequence ID" value="GIX66681.1"/>
    <property type="molecule type" value="Genomic_DNA"/>
</dbReference>
<feature type="region of interest" description="Disordered" evidence="2">
    <location>
        <begin position="536"/>
        <end position="561"/>
    </location>
</feature>
<dbReference type="GO" id="GO:0008017">
    <property type="term" value="F:microtubule binding"/>
    <property type="evidence" value="ECO:0007669"/>
    <property type="project" value="InterPro"/>
</dbReference>
<feature type="coiled-coil region" evidence="1">
    <location>
        <begin position="72"/>
        <end position="122"/>
    </location>
</feature>
<organism evidence="3 4">
    <name type="scientific">Caerostris darwini</name>
    <dbReference type="NCBI Taxonomy" id="1538125"/>
    <lineage>
        <taxon>Eukaryota</taxon>
        <taxon>Metazoa</taxon>
        <taxon>Ecdysozoa</taxon>
        <taxon>Arthropoda</taxon>
        <taxon>Chelicerata</taxon>
        <taxon>Arachnida</taxon>
        <taxon>Araneae</taxon>
        <taxon>Araneomorphae</taxon>
        <taxon>Entelegynae</taxon>
        <taxon>Araneoidea</taxon>
        <taxon>Araneidae</taxon>
        <taxon>Caerostris</taxon>
    </lineage>
</organism>
<dbReference type="Proteomes" id="UP001054837">
    <property type="component" value="Unassembled WGS sequence"/>
</dbReference>
<keyword evidence="4" id="KW-1185">Reference proteome</keyword>
<sequence>MDLKNQSQSGKTSLEEIENEGIKNVKISLQKLYTIWNDFGIDINQKSNRAKVVWVHVQNLIQDILKEETDFYKKVLKRVENYKIKIQELSTTLSVLPKEITAESLIEEDELLQQELDNLYQLKNKQIKAYQDLKNVELKYCRILNFPEHQLSSGTGIPSKQDIIEIQECVNMLKEEKEKRYKKLCLAKRELISIWESTEYTPETPFEREILSTGQNFSLSDETFQKIEKTINEAEIKKAELEEQKKTLMKKLTVLWERLQVEGEKTEFLKKHQACSASTIKSIQQEIERYEKIKKENIERFIISLQQELHQLWNKCHVAESIRQQFKYYFCSERTDEVLQTYEAEVEKWRNYYEDVEHIFNKINKRDELWSLMLDFEKKAADPNRFKNRKGNLLQEEKQRKKLQKDLPALETNIFKDIEAYEVAKQCPFLYDGEDYRIFVTNQWTERTNQKENYKQEKYKQHLFELGLNPGMSGKLSPSVAPKLTPNKLLKHDSDIVLLHTPATKIQKKMPPNSASKYVGEQKNSNILKSVQLKKQVLKPKKRNQPASTPMKSSPNGTTYNDFAQELDQTKRQCLRSSVLATCKPGGSRTTQCHQNKKKNLRKALRKSRKNISTLTLNSSDEENNLVL</sequence>
<evidence type="ECO:0000256" key="2">
    <source>
        <dbReference type="SAM" id="MobiDB-lite"/>
    </source>
</evidence>
<evidence type="ECO:0000313" key="4">
    <source>
        <dbReference type="Proteomes" id="UP001054837"/>
    </source>
</evidence>
<dbReference type="Pfam" id="PF03999">
    <property type="entry name" value="MAP65_ASE1"/>
    <property type="match status" value="1"/>
</dbReference>
<name>A0AAV4M3N0_9ARAC</name>
<dbReference type="GO" id="GO:0051256">
    <property type="term" value="P:mitotic spindle midzone assembly"/>
    <property type="evidence" value="ECO:0007669"/>
    <property type="project" value="TreeGrafter"/>
</dbReference>